<dbReference type="CDD" id="cd00211">
    <property type="entry name" value="PTS_IIA_fru"/>
    <property type="match status" value="1"/>
</dbReference>
<dbReference type="InterPro" id="IPR002178">
    <property type="entry name" value="PTS_EIIA_type-2_dom"/>
</dbReference>
<dbReference type="Proteomes" id="UP000595894">
    <property type="component" value="Chromosome"/>
</dbReference>
<dbReference type="InterPro" id="IPR016152">
    <property type="entry name" value="PTrfase/Anion_transptr"/>
</dbReference>
<accession>A0A974NUH1</accession>
<dbReference type="Pfam" id="PF00359">
    <property type="entry name" value="PTS_EIIA_2"/>
    <property type="match status" value="1"/>
</dbReference>
<dbReference type="PROSITE" id="PS51094">
    <property type="entry name" value="PTS_EIIA_TYPE_2"/>
    <property type="match status" value="1"/>
</dbReference>
<dbReference type="PANTHER" id="PTHR47738:SF1">
    <property type="entry name" value="NITROGEN REGULATORY PROTEIN"/>
    <property type="match status" value="1"/>
</dbReference>
<evidence type="ECO:0000313" key="3">
    <source>
        <dbReference type="Proteomes" id="UP000595894"/>
    </source>
</evidence>
<keyword evidence="3" id="KW-1185">Reference proteome</keyword>
<reference evidence="3" key="1">
    <citation type="submission" date="2020-09" db="EMBL/GenBank/DDBJ databases">
        <title>Sphingomonas sp., a new species isolated from pork steak.</title>
        <authorList>
            <person name="Heidler von Heilborn D."/>
        </authorList>
    </citation>
    <scope>NUCLEOTIDE SEQUENCE [LARGE SCALE GENOMIC DNA]</scope>
</reference>
<dbReference type="PROSITE" id="PS00372">
    <property type="entry name" value="PTS_EIIA_TYPE_2_HIS"/>
    <property type="match status" value="1"/>
</dbReference>
<keyword evidence="2" id="KW-0762">Sugar transport</keyword>
<proteinExistence type="predicted"/>
<evidence type="ECO:0000313" key="2">
    <source>
        <dbReference type="EMBL" id="QQV77150.1"/>
    </source>
</evidence>
<dbReference type="GO" id="GO:0030295">
    <property type="term" value="F:protein kinase activator activity"/>
    <property type="evidence" value="ECO:0007669"/>
    <property type="project" value="TreeGrafter"/>
</dbReference>
<gene>
    <name evidence="2" type="ORF">H5J25_17730</name>
</gene>
<sequence length="155" mass="16244">MTDFSDLLLPDTVVQGVTAASKKTLLPQLAGIVASAHDLDAKAVGDVLIKREKLGSTGFGGGVAIPHGKLPGLTKVVGLCARLAHGIDFQAIDDLPVDLVFVLLSPVDAGPEHLKALARVSRRLRDRTFVAKLRGAGSRDAIYALLTDDEARDAA</sequence>
<organism evidence="2 3">
    <name type="scientific">Sphingomonas aliaeris</name>
    <dbReference type="NCBI Taxonomy" id="2759526"/>
    <lineage>
        <taxon>Bacteria</taxon>
        <taxon>Pseudomonadati</taxon>
        <taxon>Pseudomonadota</taxon>
        <taxon>Alphaproteobacteria</taxon>
        <taxon>Sphingomonadales</taxon>
        <taxon>Sphingomonadaceae</taxon>
        <taxon>Sphingomonas</taxon>
    </lineage>
</organism>
<protein>
    <submittedName>
        <fullName evidence="2">PTS sugar transporter subunit IIA</fullName>
    </submittedName>
</protein>
<dbReference type="PANTHER" id="PTHR47738">
    <property type="entry name" value="PTS SYSTEM FRUCTOSE-LIKE EIIA COMPONENT-RELATED"/>
    <property type="match status" value="1"/>
</dbReference>
<keyword evidence="2" id="KW-0813">Transport</keyword>
<feature type="domain" description="PTS EIIA type-2" evidence="1">
    <location>
        <begin position="6"/>
        <end position="149"/>
    </location>
</feature>
<dbReference type="RefSeq" id="WP_202093359.1">
    <property type="nucleotide sequence ID" value="NZ_CP061035.1"/>
</dbReference>
<dbReference type="AlphaFoldDB" id="A0A974NUH1"/>
<dbReference type="KEGG" id="sari:H5J25_17730"/>
<dbReference type="Gene3D" id="3.40.930.10">
    <property type="entry name" value="Mannitol-specific EII, Chain A"/>
    <property type="match status" value="1"/>
</dbReference>
<evidence type="ECO:0000259" key="1">
    <source>
        <dbReference type="PROSITE" id="PS51094"/>
    </source>
</evidence>
<dbReference type="SUPFAM" id="SSF55804">
    <property type="entry name" value="Phoshotransferase/anion transport protein"/>
    <property type="match status" value="1"/>
</dbReference>
<dbReference type="EMBL" id="CP061035">
    <property type="protein sequence ID" value="QQV77150.1"/>
    <property type="molecule type" value="Genomic_DNA"/>
</dbReference>
<name>A0A974NUH1_9SPHN</name>
<dbReference type="InterPro" id="IPR051541">
    <property type="entry name" value="PTS_SugarTrans_NitroReg"/>
</dbReference>